<dbReference type="EMBL" id="WTYX01000001">
    <property type="protein sequence ID" value="MXO89820.1"/>
    <property type="molecule type" value="Genomic_DNA"/>
</dbReference>
<reference evidence="2 3" key="1">
    <citation type="submission" date="2019-12" db="EMBL/GenBank/DDBJ databases">
        <title>Genomic-based taxomic classification of the family Erythrobacteraceae.</title>
        <authorList>
            <person name="Xu L."/>
        </authorList>
    </citation>
    <scope>NUCLEOTIDE SEQUENCE [LARGE SCALE GENOMIC DNA]</scope>
    <source>
        <strain evidence="2 3">KCTC 52763</strain>
    </source>
</reference>
<dbReference type="AlphaFoldDB" id="A0A844ZRV3"/>
<dbReference type="OrthoDB" id="7390084at2"/>
<evidence type="ECO:0000313" key="3">
    <source>
        <dbReference type="Proteomes" id="UP000442714"/>
    </source>
</evidence>
<dbReference type="Proteomes" id="UP000442714">
    <property type="component" value="Unassembled WGS sequence"/>
</dbReference>
<comment type="caution">
    <text evidence="2">The sequence shown here is derived from an EMBL/GenBank/DDBJ whole genome shotgun (WGS) entry which is preliminary data.</text>
</comment>
<protein>
    <recommendedName>
        <fullName evidence="4">Lipoprotein</fullName>
    </recommendedName>
</protein>
<dbReference type="PROSITE" id="PS51257">
    <property type="entry name" value="PROKAR_LIPOPROTEIN"/>
    <property type="match status" value="1"/>
</dbReference>
<evidence type="ECO:0000313" key="2">
    <source>
        <dbReference type="EMBL" id="MXO89820.1"/>
    </source>
</evidence>
<sequence length="351" mass="38088">MNLPLTRRTAAAFMAALGSLLLTSCFMIPGKFDAKLDLRSDGSFTYSYDGEIRLLGMTQLMEMSRGGNSTSVWNPDSQTCWGDEPTTADPAAEAVAEAMEESPAEEAAEVAVEVAAEEAKDSSPPPPVVLVPTRPVSASAARECSEEELAERRKQFEERQARSRERRSREAKQMQAVFGGIDPNDPDAGQLIAERLERQHGWNSVEYLGEGLFKVDFSIASRIDHDFTFPTMEGMSAGQPFLYVYRRDAKTVRVDAPGFGAGTNPGGAGGGSMSWLMIAGLERSRNSRDPDLAEIFKTTNGTFTITTDGEILANNTDEGYRDTASGRALVWQINSGSIDRAPPSALIKLAQ</sequence>
<evidence type="ECO:0008006" key="4">
    <source>
        <dbReference type="Google" id="ProtNLM"/>
    </source>
</evidence>
<keyword evidence="3" id="KW-1185">Reference proteome</keyword>
<organism evidence="2 3">
    <name type="scientific">Pontixanthobacter aquaemixtae</name>
    <dbReference type="NCBI Taxonomy" id="1958940"/>
    <lineage>
        <taxon>Bacteria</taxon>
        <taxon>Pseudomonadati</taxon>
        <taxon>Pseudomonadota</taxon>
        <taxon>Alphaproteobacteria</taxon>
        <taxon>Sphingomonadales</taxon>
        <taxon>Erythrobacteraceae</taxon>
        <taxon>Pontixanthobacter</taxon>
    </lineage>
</organism>
<name>A0A844ZRV3_9SPHN</name>
<feature type="region of interest" description="Disordered" evidence="1">
    <location>
        <begin position="139"/>
        <end position="171"/>
    </location>
</feature>
<proteinExistence type="predicted"/>
<accession>A0A844ZRV3</accession>
<feature type="compositionally biased region" description="Basic and acidic residues" evidence="1">
    <location>
        <begin position="150"/>
        <end position="171"/>
    </location>
</feature>
<evidence type="ECO:0000256" key="1">
    <source>
        <dbReference type="SAM" id="MobiDB-lite"/>
    </source>
</evidence>
<dbReference type="RefSeq" id="WP_160603342.1">
    <property type="nucleotide sequence ID" value="NZ_WTYX01000001.1"/>
</dbReference>
<gene>
    <name evidence="2" type="ORF">GRI41_03210</name>
</gene>